<name>A0A0A1TI78_9HYPO</name>
<feature type="transmembrane region" description="Helical" evidence="9">
    <location>
        <begin position="105"/>
        <end position="123"/>
    </location>
</feature>
<dbReference type="GO" id="GO:0005886">
    <property type="term" value="C:plasma membrane"/>
    <property type="evidence" value="ECO:0007669"/>
    <property type="project" value="UniProtKB-SubCell"/>
</dbReference>
<evidence type="ECO:0000313" key="12">
    <source>
        <dbReference type="Proteomes" id="UP000039046"/>
    </source>
</evidence>
<protein>
    <submittedName>
        <fullName evidence="11">Putative Amino acid permease</fullName>
    </submittedName>
</protein>
<accession>A0A0A1TI78</accession>
<feature type="transmembrane region" description="Helical" evidence="9">
    <location>
        <begin position="327"/>
        <end position="348"/>
    </location>
</feature>
<dbReference type="FunFam" id="1.20.1740.10:FF:000017">
    <property type="entry name" value="Amino acid permease"/>
    <property type="match status" value="1"/>
</dbReference>
<feature type="transmembrane region" description="Helical" evidence="9">
    <location>
        <begin position="215"/>
        <end position="235"/>
    </location>
</feature>
<comment type="subcellular location">
    <subcellularLocation>
        <location evidence="1">Cell membrane</location>
        <topology evidence="1">Multi-pass membrane protein</topology>
    </subcellularLocation>
</comment>
<evidence type="ECO:0000256" key="2">
    <source>
        <dbReference type="ARBA" id="ARBA00022448"/>
    </source>
</evidence>
<feature type="transmembrane region" description="Helical" evidence="9">
    <location>
        <begin position="185"/>
        <end position="208"/>
    </location>
</feature>
<dbReference type="InterPro" id="IPR004762">
    <property type="entry name" value="Amino_acid_permease_fungi"/>
</dbReference>
<keyword evidence="3" id="KW-1003">Cell membrane</keyword>
<gene>
    <name evidence="11" type="ORF">VHEMI05937</name>
</gene>
<evidence type="ECO:0000256" key="3">
    <source>
        <dbReference type="ARBA" id="ARBA00022475"/>
    </source>
</evidence>
<evidence type="ECO:0000313" key="11">
    <source>
        <dbReference type="EMBL" id="CEJ90133.1"/>
    </source>
</evidence>
<dbReference type="Gene3D" id="1.20.1740.10">
    <property type="entry name" value="Amino acid/polyamine transporter I"/>
    <property type="match status" value="1"/>
</dbReference>
<dbReference type="InterPro" id="IPR004840">
    <property type="entry name" value="Amino_acid_permease_CS"/>
</dbReference>
<evidence type="ECO:0000256" key="1">
    <source>
        <dbReference type="ARBA" id="ARBA00004651"/>
    </source>
</evidence>
<feature type="transmembrane region" description="Helical" evidence="9">
    <location>
        <begin position="129"/>
        <end position="148"/>
    </location>
</feature>
<dbReference type="GO" id="GO:0015171">
    <property type="term" value="F:amino acid transmembrane transporter activity"/>
    <property type="evidence" value="ECO:0007669"/>
    <property type="project" value="TreeGrafter"/>
</dbReference>
<dbReference type="EMBL" id="CDHN01000003">
    <property type="protein sequence ID" value="CEJ90133.1"/>
    <property type="molecule type" value="Genomic_DNA"/>
</dbReference>
<feature type="transmembrane region" description="Helical" evidence="9">
    <location>
        <begin position="499"/>
        <end position="521"/>
    </location>
</feature>
<feature type="compositionally biased region" description="Polar residues" evidence="8">
    <location>
        <begin position="1"/>
        <end position="11"/>
    </location>
</feature>
<feature type="transmembrane region" description="Helical" evidence="9">
    <location>
        <begin position="541"/>
        <end position="561"/>
    </location>
</feature>
<dbReference type="Proteomes" id="UP000039046">
    <property type="component" value="Unassembled WGS sequence"/>
</dbReference>
<dbReference type="AlphaFoldDB" id="A0A0A1TI78"/>
<evidence type="ECO:0000256" key="9">
    <source>
        <dbReference type="SAM" id="Phobius"/>
    </source>
</evidence>
<dbReference type="NCBIfam" id="TIGR00913">
    <property type="entry name" value="2A0310"/>
    <property type="match status" value="1"/>
</dbReference>
<dbReference type="Pfam" id="PF00324">
    <property type="entry name" value="AA_permease"/>
    <property type="match status" value="1"/>
</dbReference>
<feature type="compositionally biased region" description="Low complexity" evidence="8">
    <location>
        <begin position="13"/>
        <end position="23"/>
    </location>
</feature>
<keyword evidence="6 9" id="KW-1133">Transmembrane helix</keyword>
<dbReference type="PROSITE" id="PS00218">
    <property type="entry name" value="AMINO_ACID_PERMEASE_1"/>
    <property type="match status" value="1"/>
</dbReference>
<feature type="transmembrane region" description="Helical" evidence="9">
    <location>
        <begin position="428"/>
        <end position="445"/>
    </location>
</feature>
<feature type="region of interest" description="Disordered" evidence="8">
    <location>
        <begin position="1"/>
        <end position="40"/>
    </location>
</feature>
<evidence type="ECO:0000256" key="5">
    <source>
        <dbReference type="ARBA" id="ARBA00022970"/>
    </source>
</evidence>
<evidence type="ECO:0000256" key="6">
    <source>
        <dbReference type="ARBA" id="ARBA00022989"/>
    </source>
</evidence>
<dbReference type="HOGENOM" id="CLU_007946_12_0_1"/>
<evidence type="ECO:0000256" key="7">
    <source>
        <dbReference type="ARBA" id="ARBA00023136"/>
    </source>
</evidence>
<feature type="transmembrane region" description="Helical" evidence="9">
    <location>
        <begin position="386"/>
        <end position="407"/>
    </location>
</feature>
<reference evidence="11 12" key="1">
    <citation type="journal article" date="2015" name="Genome Announc.">
        <title>Draft Genome Sequence and Gene Annotation of the Entomopathogenic Fungus Verticillium hemipterigenum.</title>
        <authorList>
            <person name="Horn F."/>
            <person name="Habel A."/>
            <person name="Scharf D.H."/>
            <person name="Dworschak J."/>
            <person name="Brakhage A.A."/>
            <person name="Guthke R."/>
            <person name="Hertweck C."/>
            <person name="Linde J."/>
        </authorList>
    </citation>
    <scope>NUCLEOTIDE SEQUENCE [LARGE SCALE GENOMIC DNA]</scope>
</reference>
<keyword evidence="2" id="KW-0813">Transport</keyword>
<sequence length="607" mass="66147">MMPPTTHNPDLSPSPSANSSISSHSKRIPRNLAADLEPIPQRPSRFQRFLEDFQRDPSSTFIPSEHVGLNDNQPRRPGHYYDLRLAALESAHTGGLMRSLKGRHLQMIAMGGSIGTGLFVASGKALATGGPASVLIAFSSVGLMLYCTCQALGELAVAFPVAGSFASWSTRFLDPSWGFAMGWNYALQWLSVLPLEIIAASLTIEYWGLNINRSIFVTVFLIIIVTINMFGVKGYGEAEYVFSMFKVIAIIGFILLGIVLNCGGTQDRGYIGGEYWQNPGAFNNGFKGLASVFTTAAFAFAGTELIGLAAAETATPRKSLPSAIKQVFWRITLFYVVALLLVGLLVPYTNPNLLGGKSDVDANASPFVIAIQDAGIDVLPSVMNTVILLSVLSVGNSAVFGSTRTLAALADLNQAPKILGYVDRKGRPLVAIIVALLVGLLSYLANLTDERTVLDWLLTASGLSTVFTWGSICLCHIRFRHAWAAAGRLPSELPFESQVGIMGSYVGLFLNCLIVVTQFWVGVSPVDADSKTARDIAENFFLKWTGAPVVLIFYLAHKFYYRTSYVTMQELDIHTGRREFNLPILMAQEKAEKASWPKWKTLYKIVC</sequence>
<dbReference type="STRING" id="1531966.A0A0A1TI78"/>
<dbReference type="OrthoDB" id="3900342at2759"/>
<dbReference type="InterPro" id="IPR050524">
    <property type="entry name" value="APC_YAT"/>
</dbReference>
<evidence type="ECO:0000256" key="8">
    <source>
        <dbReference type="SAM" id="MobiDB-lite"/>
    </source>
</evidence>
<keyword evidence="7 9" id="KW-0472">Membrane</keyword>
<dbReference type="PANTHER" id="PTHR43341">
    <property type="entry name" value="AMINO ACID PERMEASE"/>
    <property type="match status" value="1"/>
</dbReference>
<feature type="transmembrane region" description="Helical" evidence="9">
    <location>
        <begin position="457"/>
        <end position="479"/>
    </location>
</feature>
<keyword evidence="4 9" id="KW-0812">Transmembrane</keyword>
<evidence type="ECO:0000256" key="4">
    <source>
        <dbReference type="ARBA" id="ARBA00022692"/>
    </source>
</evidence>
<dbReference type="InterPro" id="IPR004841">
    <property type="entry name" value="AA-permease/SLC12A_dom"/>
</dbReference>
<feature type="domain" description="Amino acid permease/ SLC12A" evidence="10">
    <location>
        <begin position="104"/>
        <end position="564"/>
    </location>
</feature>
<feature type="transmembrane region" description="Helical" evidence="9">
    <location>
        <begin position="241"/>
        <end position="260"/>
    </location>
</feature>
<evidence type="ECO:0000259" key="10">
    <source>
        <dbReference type="Pfam" id="PF00324"/>
    </source>
</evidence>
<keyword evidence="5" id="KW-0029">Amino-acid transport</keyword>
<proteinExistence type="predicted"/>
<keyword evidence="12" id="KW-1185">Reference proteome</keyword>
<organism evidence="11 12">
    <name type="scientific">[Torrubiella] hemipterigena</name>
    <dbReference type="NCBI Taxonomy" id="1531966"/>
    <lineage>
        <taxon>Eukaryota</taxon>
        <taxon>Fungi</taxon>
        <taxon>Dikarya</taxon>
        <taxon>Ascomycota</taxon>
        <taxon>Pezizomycotina</taxon>
        <taxon>Sordariomycetes</taxon>
        <taxon>Hypocreomycetidae</taxon>
        <taxon>Hypocreales</taxon>
        <taxon>Clavicipitaceae</taxon>
        <taxon>Clavicipitaceae incertae sedis</taxon>
        <taxon>'Torrubiella' clade</taxon>
    </lineage>
</organism>
<dbReference type="PANTHER" id="PTHR43341:SF1">
    <property type="entry name" value="GENERAL AMINO-ACID PERMEASE GAP1"/>
    <property type="match status" value="1"/>
</dbReference>